<keyword evidence="1" id="KW-1133">Transmembrane helix</keyword>
<protein>
    <submittedName>
        <fullName evidence="2">DUF1275 family protein</fullName>
    </submittedName>
</protein>
<dbReference type="Pfam" id="PF06912">
    <property type="entry name" value="DUF1275"/>
    <property type="match status" value="1"/>
</dbReference>
<dbReference type="AlphaFoldDB" id="A0AAU8K2H1"/>
<evidence type="ECO:0000313" key="2">
    <source>
        <dbReference type="EMBL" id="XCM82895.1"/>
    </source>
</evidence>
<proteinExistence type="predicted"/>
<dbReference type="PANTHER" id="PTHR37314">
    <property type="entry name" value="SLR0142 PROTEIN"/>
    <property type="match status" value="1"/>
</dbReference>
<feature type="transmembrane region" description="Helical" evidence="1">
    <location>
        <begin position="182"/>
        <end position="199"/>
    </location>
</feature>
<evidence type="ECO:0000256" key="1">
    <source>
        <dbReference type="SAM" id="Phobius"/>
    </source>
</evidence>
<feature type="transmembrane region" description="Helical" evidence="1">
    <location>
        <begin position="205"/>
        <end position="222"/>
    </location>
</feature>
<gene>
    <name evidence="2" type="ORF">ABWK59_30270</name>
</gene>
<feature type="transmembrane region" description="Helical" evidence="1">
    <location>
        <begin position="122"/>
        <end position="139"/>
    </location>
</feature>
<keyword evidence="1" id="KW-0472">Membrane</keyword>
<reference evidence="2" key="1">
    <citation type="submission" date="2024-06" db="EMBL/GenBank/DDBJ databases">
        <title>The genome sequences of Kitasatospora sp. strain HUAS MG31.</title>
        <authorList>
            <person name="Mo P."/>
        </authorList>
    </citation>
    <scope>NUCLEOTIDE SEQUENCE</scope>
    <source>
        <strain evidence="2">HUAS MG31</strain>
    </source>
</reference>
<dbReference type="InterPro" id="IPR010699">
    <property type="entry name" value="DUF1275"/>
</dbReference>
<feature type="transmembrane region" description="Helical" evidence="1">
    <location>
        <begin position="20"/>
        <end position="39"/>
    </location>
</feature>
<dbReference type="EMBL" id="CP159872">
    <property type="protein sequence ID" value="XCM82895.1"/>
    <property type="molecule type" value="Genomic_DNA"/>
</dbReference>
<feature type="transmembrane region" description="Helical" evidence="1">
    <location>
        <begin position="46"/>
        <end position="64"/>
    </location>
</feature>
<keyword evidence="1" id="KW-0812">Transmembrane</keyword>
<dbReference type="PANTHER" id="PTHR37314:SF4">
    <property type="entry name" value="UPF0700 TRANSMEMBRANE PROTEIN YOAK"/>
    <property type="match status" value="1"/>
</dbReference>
<accession>A0AAU8K2H1</accession>
<organism evidence="2">
    <name type="scientific">Kitasatospora camelliae</name>
    <dbReference type="NCBI Taxonomy" id="3156397"/>
    <lineage>
        <taxon>Bacteria</taxon>
        <taxon>Bacillati</taxon>
        <taxon>Actinomycetota</taxon>
        <taxon>Actinomycetes</taxon>
        <taxon>Kitasatosporales</taxon>
        <taxon>Streptomycetaceae</taxon>
        <taxon>Kitasatospora</taxon>
    </lineage>
</organism>
<dbReference type="RefSeq" id="WP_354643829.1">
    <property type="nucleotide sequence ID" value="NZ_CP159872.1"/>
</dbReference>
<name>A0AAU8K2H1_9ACTN</name>
<dbReference type="KEGG" id="kcm:ABWK59_30270"/>
<sequence length="226" mass="21596">MAHPSPAAPTATGVRGLPGALVVLTVVSGLLDAVGYLGLGHVFAANMTGNVVVVGFAAVGTPGFSLGAPVVSVGAFLAGAVGAGRAAGLLGRLSRTVWVRGVLAAEAVLLAAATAVASTVPAGTATLVLVALLAVAMGLRNGAVRSLGVPDVTTTVLTGTLTALAAESTLAGGGNPRWGRRVVAVAAMLAGAAAGAALVDDHGPGLPLLLATLLVTGATLAVRPEA</sequence>